<keyword evidence="11" id="KW-0418">Kinase</keyword>
<keyword evidence="2" id="KW-0433">Leucine-rich repeat</keyword>
<evidence type="ECO:0000256" key="10">
    <source>
        <dbReference type="PROSITE-ProRule" id="PRU10141"/>
    </source>
</evidence>
<dbReference type="Gene3D" id="3.30.200.20">
    <property type="entry name" value="Phosphorylase Kinase, domain 1"/>
    <property type="match status" value="1"/>
</dbReference>
<keyword evidence="5" id="KW-0677">Repeat</keyword>
<feature type="non-terminal residue" evidence="11">
    <location>
        <position position="137"/>
    </location>
</feature>
<evidence type="ECO:0000256" key="4">
    <source>
        <dbReference type="ARBA" id="ARBA00022729"/>
    </source>
</evidence>
<keyword evidence="10" id="KW-0067">ATP-binding</keyword>
<keyword evidence="9" id="KW-0325">Glycoprotein</keyword>
<sequence length="137" mass="14543">MKIVMMNEDGGDDLGSGNGCCSWLRIKKKKSSRVENPNIMVASSSEPHTVPNSEARVQNPNIMVASSSEPHTVPNSEAGTLVISIDILRGITNNFSDENILGQGGSGTVYKGELPNSVNIAVKRMKPEEISGMGASK</sequence>
<proteinExistence type="predicted"/>
<dbReference type="InterPro" id="IPR052422">
    <property type="entry name" value="Auxin_Ser/Thr_Kinase"/>
</dbReference>
<evidence type="ECO:0000256" key="6">
    <source>
        <dbReference type="ARBA" id="ARBA00022989"/>
    </source>
</evidence>
<dbReference type="PANTHER" id="PTHR47986">
    <property type="entry name" value="OSJNBA0070M12.3 PROTEIN"/>
    <property type="match status" value="1"/>
</dbReference>
<accession>A0A392MEE7</accession>
<evidence type="ECO:0000256" key="9">
    <source>
        <dbReference type="ARBA" id="ARBA00023180"/>
    </source>
</evidence>
<evidence type="ECO:0000313" key="12">
    <source>
        <dbReference type="Proteomes" id="UP000265520"/>
    </source>
</evidence>
<keyword evidence="10" id="KW-0547">Nucleotide-binding</keyword>
<keyword evidence="7" id="KW-0472">Membrane</keyword>
<dbReference type="Proteomes" id="UP000265520">
    <property type="component" value="Unassembled WGS sequence"/>
</dbReference>
<dbReference type="EMBL" id="LXQA010008472">
    <property type="protein sequence ID" value="MCH85419.1"/>
    <property type="molecule type" value="Genomic_DNA"/>
</dbReference>
<dbReference type="AlphaFoldDB" id="A0A392MEE7"/>
<evidence type="ECO:0000256" key="5">
    <source>
        <dbReference type="ARBA" id="ARBA00022737"/>
    </source>
</evidence>
<dbReference type="GO" id="GO:0016301">
    <property type="term" value="F:kinase activity"/>
    <property type="evidence" value="ECO:0007669"/>
    <property type="project" value="UniProtKB-KW"/>
</dbReference>
<dbReference type="InterPro" id="IPR011009">
    <property type="entry name" value="Kinase-like_dom_sf"/>
</dbReference>
<keyword evidence="6" id="KW-1133">Transmembrane helix</keyword>
<evidence type="ECO:0000256" key="2">
    <source>
        <dbReference type="ARBA" id="ARBA00022614"/>
    </source>
</evidence>
<dbReference type="PROSITE" id="PS00107">
    <property type="entry name" value="PROTEIN_KINASE_ATP"/>
    <property type="match status" value="1"/>
</dbReference>
<evidence type="ECO:0000256" key="7">
    <source>
        <dbReference type="ARBA" id="ARBA00023136"/>
    </source>
</evidence>
<dbReference type="InterPro" id="IPR017441">
    <property type="entry name" value="Protein_kinase_ATP_BS"/>
</dbReference>
<evidence type="ECO:0000313" key="11">
    <source>
        <dbReference type="EMBL" id="MCH85419.1"/>
    </source>
</evidence>
<dbReference type="GO" id="GO:0016020">
    <property type="term" value="C:membrane"/>
    <property type="evidence" value="ECO:0007669"/>
    <property type="project" value="UniProtKB-SubCell"/>
</dbReference>
<feature type="binding site" evidence="10">
    <location>
        <position position="123"/>
    </location>
    <ligand>
        <name>ATP</name>
        <dbReference type="ChEBI" id="CHEBI:30616"/>
    </ligand>
</feature>
<evidence type="ECO:0000256" key="1">
    <source>
        <dbReference type="ARBA" id="ARBA00004167"/>
    </source>
</evidence>
<protein>
    <submittedName>
        <fullName evidence="11">Putative receptor protein kinase TMK1-like</fullName>
    </submittedName>
</protein>
<keyword evidence="11" id="KW-0808">Transferase</keyword>
<reference evidence="11 12" key="1">
    <citation type="journal article" date="2018" name="Front. Plant Sci.">
        <title>Red Clover (Trifolium pratense) and Zigzag Clover (T. medium) - A Picture of Genomic Similarities and Differences.</title>
        <authorList>
            <person name="Dluhosova J."/>
            <person name="Istvanek J."/>
            <person name="Nedelnik J."/>
            <person name="Repkova J."/>
        </authorList>
    </citation>
    <scope>NUCLEOTIDE SEQUENCE [LARGE SCALE GENOMIC DNA]</scope>
    <source>
        <strain evidence="12">cv. 10/8</strain>
        <tissue evidence="11">Leaf</tissue>
    </source>
</reference>
<comment type="caution">
    <text evidence="11">The sequence shown here is derived from an EMBL/GenBank/DDBJ whole genome shotgun (WGS) entry which is preliminary data.</text>
</comment>
<gene>
    <name evidence="11" type="ORF">A2U01_0006265</name>
</gene>
<keyword evidence="4" id="KW-0732">Signal</keyword>
<name>A0A392MEE7_9FABA</name>
<keyword evidence="8 11" id="KW-0675">Receptor</keyword>
<evidence type="ECO:0000256" key="8">
    <source>
        <dbReference type="ARBA" id="ARBA00023170"/>
    </source>
</evidence>
<dbReference type="PANTHER" id="PTHR47986:SF34">
    <property type="entry name" value="RECEPTOR-LIKE KINASE TMK2"/>
    <property type="match status" value="1"/>
</dbReference>
<evidence type="ECO:0000256" key="3">
    <source>
        <dbReference type="ARBA" id="ARBA00022692"/>
    </source>
</evidence>
<comment type="subcellular location">
    <subcellularLocation>
        <location evidence="1">Membrane</location>
        <topology evidence="1">Single-pass membrane protein</topology>
    </subcellularLocation>
</comment>
<dbReference type="SUPFAM" id="SSF56112">
    <property type="entry name" value="Protein kinase-like (PK-like)"/>
    <property type="match status" value="1"/>
</dbReference>
<keyword evidence="12" id="KW-1185">Reference proteome</keyword>
<organism evidence="11 12">
    <name type="scientific">Trifolium medium</name>
    <dbReference type="NCBI Taxonomy" id="97028"/>
    <lineage>
        <taxon>Eukaryota</taxon>
        <taxon>Viridiplantae</taxon>
        <taxon>Streptophyta</taxon>
        <taxon>Embryophyta</taxon>
        <taxon>Tracheophyta</taxon>
        <taxon>Spermatophyta</taxon>
        <taxon>Magnoliopsida</taxon>
        <taxon>eudicotyledons</taxon>
        <taxon>Gunneridae</taxon>
        <taxon>Pentapetalae</taxon>
        <taxon>rosids</taxon>
        <taxon>fabids</taxon>
        <taxon>Fabales</taxon>
        <taxon>Fabaceae</taxon>
        <taxon>Papilionoideae</taxon>
        <taxon>50 kb inversion clade</taxon>
        <taxon>NPAAA clade</taxon>
        <taxon>Hologalegina</taxon>
        <taxon>IRL clade</taxon>
        <taxon>Trifolieae</taxon>
        <taxon>Trifolium</taxon>
    </lineage>
</organism>
<keyword evidence="3" id="KW-0812">Transmembrane</keyword>
<dbReference type="GO" id="GO:0005524">
    <property type="term" value="F:ATP binding"/>
    <property type="evidence" value="ECO:0007669"/>
    <property type="project" value="UniProtKB-UniRule"/>
</dbReference>